<protein>
    <submittedName>
        <fullName evidence="2">Prolyl oligopeptidase family protein</fullName>
    </submittedName>
</protein>
<gene>
    <name evidence="2" type="ORF">EV199_5605</name>
</gene>
<dbReference type="OrthoDB" id="9812921at2"/>
<dbReference type="AlphaFoldDB" id="A0A4Q7MFC3"/>
<comment type="caution">
    <text evidence="2">The sequence shown here is derived from an EMBL/GenBank/DDBJ whole genome shotgun (WGS) entry which is preliminary data.</text>
</comment>
<keyword evidence="3" id="KW-1185">Reference proteome</keyword>
<dbReference type="GO" id="GO:0008236">
    <property type="term" value="F:serine-type peptidase activity"/>
    <property type="evidence" value="ECO:0007669"/>
    <property type="project" value="InterPro"/>
</dbReference>
<dbReference type="PANTHER" id="PTHR11731:SF193">
    <property type="entry name" value="DIPEPTIDYL PEPTIDASE 9"/>
    <property type="match status" value="1"/>
</dbReference>
<dbReference type="GO" id="GO:0008239">
    <property type="term" value="F:dipeptidyl-peptidase activity"/>
    <property type="evidence" value="ECO:0007669"/>
    <property type="project" value="TreeGrafter"/>
</dbReference>
<dbReference type="SUPFAM" id="SSF53474">
    <property type="entry name" value="alpha/beta-Hydrolases"/>
    <property type="match status" value="1"/>
</dbReference>
<accession>A0A4Q7MFC3</accession>
<dbReference type="Gene3D" id="3.40.50.1820">
    <property type="entry name" value="alpha/beta hydrolase"/>
    <property type="match status" value="1"/>
</dbReference>
<dbReference type="GO" id="GO:0006508">
    <property type="term" value="P:proteolysis"/>
    <property type="evidence" value="ECO:0007669"/>
    <property type="project" value="InterPro"/>
</dbReference>
<dbReference type="RefSeq" id="WP_130544099.1">
    <property type="nucleotide sequence ID" value="NZ_CP042431.1"/>
</dbReference>
<dbReference type="InterPro" id="IPR001375">
    <property type="entry name" value="Peptidase_S9_cat"/>
</dbReference>
<evidence type="ECO:0000313" key="2">
    <source>
        <dbReference type="EMBL" id="RZS65432.1"/>
    </source>
</evidence>
<sequence>MKPTRMIRSRDSLYDRIKYLLTLLALAGSQYLFAQKKPIDLEAVDRWHSYKDMSGQAGVISNNGQYCAWSCTRSRDRRDWTVLSDLKTGRQWEFLGNNPHFTGDSRFFMDSAGGDSLAMVRLATNTVEYLQDVRSWSLAENEKNSFLLCRSGKQENVMKLMNLKTRKEQRYTGVEQYWVNSQASYLVVKDAEGLLLINLLDGAERRMAEPGSVSMLAFSGKGDTFCYLSGPQEEQVLKYATVAGSAPQIACASNSDGFPANMRIGGSMMPGFTEDDSGIFFSLQYKNANSPAAGDIISKAVNIWSYKDSVLLPAQHEPVNNFTAVVFPATKKVLQLEDEQYRIEFGEVNKGRYIILSSVINQGEFYWNKQIKRSVLLDMTNGYRKELCALRYPAFELSFSPGGRFIIWYDYHQRSYCSYELSTGQTRLISAQVEEPLVLSGRGEADKLRDKAAYGIASWMKNDEALLVYSCDDIWQLDPLGKYSPVNITNGYGKANDIRFRLLKTEDNELMTLGGHWLAYAFNRRTKQNGFWAIRPNVQGNPEKKIMDDHAWYFMPTAPIVPENSGVDATSCRPVKAKKAQRFLVRRMSSGEPANLFCTSDFKSFQQVSRFSAPAGYNMVKAELVTWTLPDGLPVEGILHKPQDFDPSKKYPVIFNYYERRSECLNVFRVPELSWHNVNIPWFVSRGYLVFEPDFYYKTGKTYQSIVDAVNTAAKKLSTFPYVDISRMGAQGQSFGGYATNVIATGTTIFKAACEMAGPTDIISEYGSIRPGGTNNQSSADVGQRNLAVFPWERPEVFIENSPVFHVGRMTTPLLICHNRGDGAILFPQAVELYLAMRRAGKTGWMLEYDNEDHDLRERPNQLDFTIRMEQFFDHYLKGKPAPAWMTQGIPAKLKGIDTGFKTDTGGNCSASCTICNALAQRAGKDRDNSKRK</sequence>
<dbReference type="Proteomes" id="UP000293874">
    <property type="component" value="Unassembled WGS sequence"/>
</dbReference>
<dbReference type="EMBL" id="SGXA01000005">
    <property type="protein sequence ID" value="RZS65432.1"/>
    <property type="molecule type" value="Genomic_DNA"/>
</dbReference>
<dbReference type="PANTHER" id="PTHR11731">
    <property type="entry name" value="PROTEASE FAMILY S9B,C DIPEPTIDYL-PEPTIDASE IV-RELATED"/>
    <property type="match status" value="1"/>
</dbReference>
<dbReference type="Pfam" id="PF00326">
    <property type="entry name" value="Peptidase_S9"/>
    <property type="match status" value="1"/>
</dbReference>
<evidence type="ECO:0000313" key="3">
    <source>
        <dbReference type="Proteomes" id="UP000293874"/>
    </source>
</evidence>
<dbReference type="InterPro" id="IPR050278">
    <property type="entry name" value="Serine_Prot_S9B/DPPIV"/>
</dbReference>
<evidence type="ECO:0000259" key="1">
    <source>
        <dbReference type="Pfam" id="PF00326"/>
    </source>
</evidence>
<organism evidence="2 3">
    <name type="scientific">Pseudobacter ginsenosidimutans</name>
    <dbReference type="NCBI Taxonomy" id="661488"/>
    <lineage>
        <taxon>Bacteria</taxon>
        <taxon>Pseudomonadati</taxon>
        <taxon>Bacteroidota</taxon>
        <taxon>Chitinophagia</taxon>
        <taxon>Chitinophagales</taxon>
        <taxon>Chitinophagaceae</taxon>
        <taxon>Pseudobacter</taxon>
    </lineage>
</organism>
<reference evidence="2 3" key="1">
    <citation type="submission" date="2019-02" db="EMBL/GenBank/DDBJ databases">
        <title>Genomic Encyclopedia of Type Strains, Phase IV (KMG-IV): sequencing the most valuable type-strain genomes for metagenomic binning, comparative biology and taxonomic classification.</title>
        <authorList>
            <person name="Goeker M."/>
        </authorList>
    </citation>
    <scope>NUCLEOTIDE SEQUENCE [LARGE SCALE GENOMIC DNA]</scope>
    <source>
        <strain evidence="2 3">DSM 18116</strain>
    </source>
</reference>
<feature type="domain" description="Peptidase S9 prolyl oligopeptidase catalytic" evidence="1">
    <location>
        <begin position="706"/>
        <end position="879"/>
    </location>
</feature>
<name>A0A4Q7MFC3_9BACT</name>
<proteinExistence type="predicted"/>
<dbReference type="SUPFAM" id="SSF82171">
    <property type="entry name" value="DPP6 N-terminal domain-like"/>
    <property type="match status" value="1"/>
</dbReference>
<dbReference type="InterPro" id="IPR029058">
    <property type="entry name" value="AB_hydrolase_fold"/>
</dbReference>